<organism evidence="2">
    <name type="scientific">Anopheles darlingi</name>
    <name type="common">Mosquito</name>
    <dbReference type="NCBI Taxonomy" id="43151"/>
    <lineage>
        <taxon>Eukaryota</taxon>
        <taxon>Metazoa</taxon>
        <taxon>Ecdysozoa</taxon>
        <taxon>Arthropoda</taxon>
        <taxon>Hexapoda</taxon>
        <taxon>Insecta</taxon>
        <taxon>Pterygota</taxon>
        <taxon>Neoptera</taxon>
        <taxon>Endopterygota</taxon>
        <taxon>Diptera</taxon>
        <taxon>Nematocera</taxon>
        <taxon>Culicoidea</taxon>
        <taxon>Culicidae</taxon>
        <taxon>Anophelinae</taxon>
        <taxon>Anopheles</taxon>
    </lineage>
</organism>
<dbReference type="EMBL" id="GGFL01014704">
    <property type="protein sequence ID" value="MBW78882.1"/>
    <property type="molecule type" value="Transcribed_RNA"/>
</dbReference>
<evidence type="ECO:0000256" key="1">
    <source>
        <dbReference type="SAM" id="MobiDB-lite"/>
    </source>
</evidence>
<proteinExistence type="predicted"/>
<dbReference type="AlphaFoldDB" id="A0A2M4DMV6"/>
<sequence length="90" mass="9524">MRNGFLRDTFVAPRPVGVRCCWFLNCCLPACLANILPIVGGSSSSSESLRTFTGPPSAGPLKSSSSSSSSSSSIISFVEAVVSLRRIEPW</sequence>
<evidence type="ECO:0000313" key="2">
    <source>
        <dbReference type="EMBL" id="MBW78882.1"/>
    </source>
</evidence>
<reference evidence="2" key="1">
    <citation type="submission" date="2018-01" db="EMBL/GenBank/DDBJ databases">
        <title>An insight into the sialome of Amazonian anophelines.</title>
        <authorList>
            <person name="Ribeiro J.M."/>
            <person name="Scarpassa V."/>
            <person name="Calvo E."/>
        </authorList>
    </citation>
    <scope>NUCLEOTIDE SEQUENCE</scope>
</reference>
<protein>
    <submittedName>
        <fullName evidence="2">Putative secreted protein</fullName>
    </submittedName>
</protein>
<name>A0A2M4DMV6_ANODA</name>
<accession>A0A2M4DMV6</accession>
<feature type="region of interest" description="Disordered" evidence="1">
    <location>
        <begin position="42"/>
        <end position="74"/>
    </location>
</feature>
<feature type="compositionally biased region" description="Low complexity" evidence="1">
    <location>
        <begin position="63"/>
        <end position="74"/>
    </location>
</feature>